<reference evidence="12" key="1">
    <citation type="submission" date="2004-03" db="EMBL/GenBank/DDBJ databases">
        <title>Divergent translational control of Ubx-Antp fusion transcripts during crustacean evolution.</title>
        <authorList>
            <person name="Shiga Y."/>
            <person name="Sagawa K."/>
            <person name="Takai R."/>
            <person name="Yamagata H."/>
            <person name="Hayashi S."/>
        </authorList>
    </citation>
    <scope>NUCLEOTIDE SEQUENCE</scope>
</reference>
<evidence type="ECO:0000256" key="2">
    <source>
        <dbReference type="ARBA" id="ARBA00009107"/>
    </source>
</evidence>
<dbReference type="CDD" id="cd00086">
    <property type="entry name" value="homeodomain"/>
    <property type="match status" value="1"/>
</dbReference>
<feature type="region of interest" description="Disordered" evidence="10">
    <location>
        <begin position="228"/>
        <end position="264"/>
    </location>
</feature>
<dbReference type="Gene3D" id="1.10.10.60">
    <property type="entry name" value="Homeodomain-like"/>
    <property type="match status" value="1"/>
</dbReference>
<dbReference type="PROSITE" id="PS00032">
    <property type="entry name" value="ANTENNAPEDIA"/>
    <property type="match status" value="1"/>
</dbReference>
<dbReference type="SUPFAM" id="SSF46689">
    <property type="entry name" value="Homeodomain-like"/>
    <property type="match status" value="1"/>
</dbReference>
<dbReference type="AlphaFoldDB" id="Q14UW3"/>
<dbReference type="PANTHER" id="PTHR45659">
    <property type="entry name" value="HOMEOBOX PROTEIN HOX"/>
    <property type="match status" value="1"/>
</dbReference>
<dbReference type="PROSITE" id="PS50071">
    <property type="entry name" value="HOMEOBOX_2"/>
    <property type="match status" value="1"/>
</dbReference>
<organism evidence="12">
    <name type="scientific">Moina macrocopa</name>
    <dbReference type="NCBI Taxonomy" id="150844"/>
    <lineage>
        <taxon>Eukaryota</taxon>
        <taxon>Metazoa</taxon>
        <taxon>Ecdysozoa</taxon>
        <taxon>Arthropoda</taxon>
        <taxon>Crustacea</taxon>
        <taxon>Branchiopoda</taxon>
        <taxon>Diplostraca</taxon>
        <taxon>Cladocera</taxon>
        <taxon>Anomopoda</taxon>
        <taxon>Moinidae</taxon>
        <taxon>Moina</taxon>
    </lineage>
</organism>
<feature type="compositionally biased region" description="Polar residues" evidence="10">
    <location>
        <begin position="228"/>
        <end position="240"/>
    </location>
</feature>
<dbReference type="SMART" id="SM00389">
    <property type="entry name" value="HOX"/>
    <property type="match status" value="1"/>
</dbReference>
<feature type="region of interest" description="Disordered" evidence="10">
    <location>
        <begin position="396"/>
        <end position="437"/>
    </location>
</feature>
<dbReference type="PRINTS" id="PR00024">
    <property type="entry name" value="HOMEOBOX"/>
</dbReference>
<evidence type="ECO:0000256" key="8">
    <source>
        <dbReference type="RuleBase" id="RU000682"/>
    </source>
</evidence>
<dbReference type="InterPro" id="IPR050296">
    <property type="entry name" value="Antp_homeobox"/>
</dbReference>
<evidence type="ECO:0000256" key="1">
    <source>
        <dbReference type="ARBA" id="ARBA00004123"/>
    </source>
</evidence>
<feature type="DNA-binding region" description="Homeobox" evidence="7">
    <location>
        <begin position="447"/>
        <end position="506"/>
    </location>
</feature>
<feature type="compositionally biased region" description="Basic and acidic residues" evidence="10">
    <location>
        <begin position="396"/>
        <end position="407"/>
    </location>
</feature>
<keyword evidence="6 7" id="KW-0539">Nucleus</keyword>
<protein>
    <submittedName>
        <fullName evidence="12">Antennapedia</fullName>
    </submittedName>
</protein>
<dbReference type="GO" id="GO:0000122">
    <property type="term" value="P:negative regulation of transcription by RNA polymerase II"/>
    <property type="evidence" value="ECO:0007669"/>
    <property type="project" value="TreeGrafter"/>
</dbReference>
<evidence type="ECO:0000256" key="10">
    <source>
        <dbReference type="SAM" id="MobiDB-lite"/>
    </source>
</evidence>
<feature type="domain" description="Homeobox" evidence="11">
    <location>
        <begin position="445"/>
        <end position="505"/>
    </location>
</feature>
<feature type="region of interest" description="Disordered" evidence="10">
    <location>
        <begin position="173"/>
        <end position="207"/>
    </location>
</feature>
<dbReference type="GO" id="GO:0009952">
    <property type="term" value="P:anterior/posterior pattern specification"/>
    <property type="evidence" value="ECO:0007669"/>
    <property type="project" value="TreeGrafter"/>
</dbReference>
<dbReference type="Pfam" id="PF00046">
    <property type="entry name" value="Homeodomain"/>
    <property type="match status" value="1"/>
</dbReference>
<dbReference type="InterPro" id="IPR017970">
    <property type="entry name" value="Homeobox_CS"/>
</dbReference>
<dbReference type="InterPro" id="IPR001356">
    <property type="entry name" value="HD"/>
</dbReference>
<feature type="compositionally biased region" description="Polar residues" evidence="10">
    <location>
        <begin position="176"/>
        <end position="196"/>
    </location>
</feature>
<sequence>MMSSYYVSPYGGGDVVQTDHYHAPAPVHGVSVGTGHVGVHHHAGLTGSFETGPYDPSRVYHLQQHNQQHHLQHQPNQQPVMGQNFNQQQPYARYPSTGYVQQANKTSEYFNAGHQHVRSQQSTGLVVVGPEAVPSQQPHLYRPASPMISAMAPQHGSPPLSYTGVGTGKPLVPCAETSTSLSTSPHSQQQHGNNMYNAGHPSFQAQHHRTMGNGQHLMTHQQYLVQHSMSQQSGDQSAYSMNAEGYPAPDMAGYQQPQQQTSQQLSPVMYNNSRNSSINGFNSVPCQMAPSATSSEPVIADLDQLQQQQRQQQQQHCAISAKPINAPTDASNTQNPLQHIHSSMQAQNEPVEQQPTPNAPPRHPIHPSLTTAQQQTIMGSDDLHADLHGDMDLHGSMHGDMMDHHLSDMQQHSPLDGSDMPLMDGESPSGDQDSPLYPWMRSQFAERKRGRQTYTRFQTLELEKEFHFNRYLTRRRRIEIAHALCLTERQIKIWFQNRRMKWKKENKAKLDAGCLEGLLVEHVLAMPQ</sequence>
<evidence type="ECO:0000256" key="4">
    <source>
        <dbReference type="ARBA" id="ARBA00023125"/>
    </source>
</evidence>
<evidence type="ECO:0000259" key="11">
    <source>
        <dbReference type="PROSITE" id="PS50071"/>
    </source>
</evidence>
<dbReference type="EMBL" id="AB170026">
    <property type="protein sequence ID" value="BAE96995.1"/>
    <property type="molecule type" value="mRNA"/>
</dbReference>
<name>Q14UW3_9CRUS</name>
<feature type="region of interest" description="Disordered" evidence="10">
    <location>
        <begin position="343"/>
        <end position="367"/>
    </location>
</feature>
<dbReference type="GO" id="GO:0000978">
    <property type="term" value="F:RNA polymerase II cis-regulatory region sequence-specific DNA binding"/>
    <property type="evidence" value="ECO:0007669"/>
    <property type="project" value="TreeGrafter"/>
</dbReference>
<evidence type="ECO:0000256" key="3">
    <source>
        <dbReference type="ARBA" id="ARBA00022473"/>
    </source>
</evidence>
<comment type="subcellular location">
    <subcellularLocation>
        <location evidence="1 7 8">Nucleus</location>
    </subcellularLocation>
</comment>
<dbReference type="PROSITE" id="PS00027">
    <property type="entry name" value="HOMEOBOX_1"/>
    <property type="match status" value="1"/>
</dbReference>
<accession>Q14UW3</accession>
<keyword evidence="4 7" id="KW-0238">DNA-binding</keyword>
<evidence type="ECO:0000256" key="6">
    <source>
        <dbReference type="ARBA" id="ARBA00023242"/>
    </source>
</evidence>
<proteinExistence type="evidence at transcript level"/>
<evidence type="ECO:0000313" key="12">
    <source>
        <dbReference type="EMBL" id="BAE96995.1"/>
    </source>
</evidence>
<comment type="similarity">
    <text evidence="2 9">Belongs to the Antp homeobox family.</text>
</comment>
<evidence type="ECO:0000256" key="9">
    <source>
        <dbReference type="RuleBase" id="RU004442"/>
    </source>
</evidence>
<dbReference type="GO" id="GO:0000981">
    <property type="term" value="F:DNA-binding transcription factor activity, RNA polymerase II-specific"/>
    <property type="evidence" value="ECO:0007669"/>
    <property type="project" value="InterPro"/>
</dbReference>
<keyword evidence="3" id="KW-0217">Developmental protein</keyword>
<evidence type="ECO:0000256" key="7">
    <source>
        <dbReference type="PROSITE-ProRule" id="PRU00108"/>
    </source>
</evidence>
<dbReference type="InterPro" id="IPR001827">
    <property type="entry name" value="Homeobox_Antennapedia_CS"/>
</dbReference>
<dbReference type="InterPro" id="IPR020479">
    <property type="entry name" value="HD_metazoa"/>
</dbReference>
<dbReference type="InterPro" id="IPR017995">
    <property type="entry name" value="Homeobox_antennapedia"/>
</dbReference>
<dbReference type="FunFam" id="1.10.10.60:FF:000017">
    <property type="entry name" value="Homeobox protein antennapedia"/>
    <property type="match status" value="1"/>
</dbReference>
<dbReference type="GO" id="GO:0005634">
    <property type="term" value="C:nucleus"/>
    <property type="evidence" value="ECO:0007669"/>
    <property type="project" value="UniProtKB-SubCell"/>
</dbReference>
<dbReference type="PANTHER" id="PTHR45659:SF4">
    <property type="entry name" value="HOMEOBOX PROTEIN ABDOMINAL-A"/>
    <property type="match status" value="1"/>
</dbReference>
<feature type="compositionally biased region" description="Low complexity" evidence="10">
    <location>
        <begin position="255"/>
        <end position="264"/>
    </location>
</feature>
<feature type="compositionally biased region" description="Polar residues" evidence="10">
    <location>
        <begin position="343"/>
        <end position="356"/>
    </location>
</feature>
<dbReference type="PRINTS" id="PR00025">
    <property type="entry name" value="ANTENNAPEDIA"/>
</dbReference>
<keyword evidence="5 7" id="KW-0371">Homeobox</keyword>
<gene>
    <name evidence="12" type="primary">Antp</name>
</gene>
<dbReference type="InterPro" id="IPR009057">
    <property type="entry name" value="Homeodomain-like_sf"/>
</dbReference>
<evidence type="ECO:0000256" key="5">
    <source>
        <dbReference type="ARBA" id="ARBA00023155"/>
    </source>
</evidence>